<dbReference type="InterPro" id="IPR000073">
    <property type="entry name" value="AB_hydrolase_1"/>
</dbReference>
<dbReference type="Proteomes" id="UP001161390">
    <property type="component" value="Unassembled WGS sequence"/>
</dbReference>
<protein>
    <recommendedName>
        <fullName evidence="3">Alpha/beta hydrolase</fullName>
    </recommendedName>
</protein>
<dbReference type="PRINTS" id="PR00111">
    <property type="entry name" value="ABHYDROLASE"/>
</dbReference>
<dbReference type="PANTHER" id="PTHR43798">
    <property type="entry name" value="MONOACYLGLYCEROL LIPASE"/>
    <property type="match status" value="1"/>
</dbReference>
<evidence type="ECO:0000313" key="1">
    <source>
        <dbReference type="EMBL" id="GLQ22090.1"/>
    </source>
</evidence>
<sequence length="234" mass="25932">MTEMGRDRLVIALDTPGYGDSAHPPEPLTIKAYATALHQGLMSLGCLSEQKLDLLGYHTGTLIAVEMAILHPDTVGRLLLPGIPFYEKERQIETYERLVKPEMLSPDGSHLDTSWSFATLAMNAGVTLERGQEHFGDLMQAYPYGWWAYHGVFTYDGEEQFPKVTQPILLMTTEASLKAETEAAQTLFPQAKLTHFPGLTYGIFDVGVSQIATAVRDFLDSPEGDAPFEKRVPQ</sequence>
<dbReference type="RefSeq" id="WP_284374349.1">
    <property type="nucleotide sequence ID" value="NZ_BSNJ01000010.1"/>
</dbReference>
<dbReference type="Gene3D" id="3.40.50.1820">
    <property type="entry name" value="alpha/beta hydrolase"/>
    <property type="match status" value="1"/>
</dbReference>
<dbReference type="InterPro" id="IPR050266">
    <property type="entry name" value="AB_hydrolase_sf"/>
</dbReference>
<gene>
    <name evidence="1" type="ORF">GCM10007854_30450</name>
</gene>
<reference evidence="1" key="2">
    <citation type="submission" date="2023-01" db="EMBL/GenBank/DDBJ databases">
        <title>Draft genome sequence of Algimonas porphyrae strain NBRC 108216.</title>
        <authorList>
            <person name="Sun Q."/>
            <person name="Mori K."/>
        </authorList>
    </citation>
    <scope>NUCLEOTIDE SEQUENCE</scope>
    <source>
        <strain evidence="1">NBRC 108216</strain>
    </source>
</reference>
<reference evidence="1" key="1">
    <citation type="journal article" date="2014" name="Int. J. Syst. Evol. Microbiol.">
        <title>Complete genome of a new Firmicutes species belonging to the dominant human colonic microbiota ('Ruminococcus bicirculans') reveals two chromosomes and a selective capacity to utilize plant glucans.</title>
        <authorList>
            <consortium name="NISC Comparative Sequencing Program"/>
            <person name="Wegmann U."/>
            <person name="Louis P."/>
            <person name="Goesmann A."/>
            <person name="Henrissat B."/>
            <person name="Duncan S.H."/>
            <person name="Flint H.J."/>
        </authorList>
    </citation>
    <scope>NUCLEOTIDE SEQUENCE</scope>
    <source>
        <strain evidence="1">NBRC 108216</strain>
    </source>
</reference>
<comment type="caution">
    <text evidence="1">The sequence shown here is derived from an EMBL/GenBank/DDBJ whole genome shotgun (WGS) entry which is preliminary data.</text>
</comment>
<dbReference type="InterPro" id="IPR029058">
    <property type="entry name" value="AB_hydrolase_fold"/>
</dbReference>
<dbReference type="PANTHER" id="PTHR43798:SF5">
    <property type="entry name" value="MONOACYLGLYCEROL LIPASE ABHD6"/>
    <property type="match status" value="1"/>
</dbReference>
<dbReference type="SUPFAM" id="SSF53474">
    <property type="entry name" value="alpha/beta-Hydrolases"/>
    <property type="match status" value="1"/>
</dbReference>
<accession>A0ABQ5V4T2</accession>
<evidence type="ECO:0000313" key="2">
    <source>
        <dbReference type="Proteomes" id="UP001161390"/>
    </source>
</evidence>
<evidence type="ECO:0008006" key="3">
    <source>
        <dbReference type="Google" id="ProtNLM"/>
    </source>
</evidence>
<name>A0ABQ5V4T2_9PROT</name>
<dbReference type="EMBL" id="BSNJ01000010">
    <property type="protein sequence ID" value="GLQ22090.1"/>
    <property type="molecule type" value="Genomic_DNA"/>
</dbReference>
<organism evidence="1 2">
    <name type="scientific">Algimonas porphyrae</name>
    <dbReference type="NCBI Taxonomy" id="1128113"/>
    <lineage>
        <taxon>Bacteria</taxon>
        <taxon>Pseudomonadati</taxon>
        <taxon>Pseudomonadota</taxon>
        <taxon>Alphaproteobacteria</taxon>
        <taxon>Maricaulales</taxon>
        <taxon>Robiginitomaculaceae</taxon>
        <taxon>Algimonas</taxon>
    </lineage>
</organism>
<keyword evidence="2" id="KW-1185">Reference proteome</keyword>
<proteinExistence type="predicted"/>